<evidence type="ECO:0000313" key="2">
    <source>
        <dbReference type="EMBL" id="KAK5077618.1"/>
    </source>
</evidence>
<reference evidence="2 3" key="1">
    <citation type="submission" date="2023-08" db="EMBL/GenBank/DDBJ databases">
        <title>Black Yeasts Isolated from many extreme environments.</title>
        <authorList>
            <person name="Coleine C."/>
            <person name="Stajich J.E."/>
            <person name="Selbmann L."/>
        </authorList>
    </citation>
    <scope>NUCLEOTIDE SEQUENCE [LARGE SCALE GENOMIC DNA]</scope>
    <source>
        <strain evidence="2 3">CCFEE 5885</strain>
    </source>
</reference>
<gene>
    <name evidence="2" type="ORF">LTR24_009479</name>
</gene>
<keyword evidence="3" id="KW-1185">Reference proteome</keyword>
<organism evidence="2 3">
    <name type="scientific">Lithohypha guttulata</name>
    <dbReference type="NCBI Taxonomy" id="1690604"/>
    <lineage>
        <taxon>Eukaryota</taxon>
        <taxon>Fungi</taxon>
        <taxon>Dikarya</taxon>
        <taxon>Ascomycota</taxon>
        <taxon>Pezizomycotina</taxon>
        <taxon>Eurotiomycetes</taxon>
        <taxon>Chaetothyriomycetidae</taxon>
        <taxon>Chaetothyriales</taxon>
        <taxon>Trichomeriaceae</taxon>
        <taxon>Lithohypha</taxon>
    </lineage>
</organism>
<evidence type="ECO:0000313" key="3">
    <source>
        <dbReference type="Proteomes" id="UP001345013"/>
    </source>
</evidence>
<accession>A0ABR0JWT8</accession>
<protein>
    <submittedName>
        <fullName evidence="2">Uncharacterized protein</fullName>
    </submittedName>
</protein>
<sequence>MTKLAPLYLDPLCSNRSRIILEADPAVSFLRDVDDDGSATPPVPDPSLPLPVPPNHELQLSGIWVVGIIVGPEEDTSVLSPMEAWVKPFEVRKGKREYAMKRKRKKGKKDADDDDYQPRTLRKRK</sequence>
<evidence type="ECO:0000256" key="1">
    <source>
        <dbReference type="SAM" id="MobiDB-lite"/>
    </source>
</evidence>
<comment type="caution">
    <text evidence="2">The sequence shown here is derived from an EMBL/GenBank/DDBJ whole genome shotgun (WGS) entry which is preliminary data.</text>
</comment>
<dbReference type="EMBL" id="JAVRRG010000210">
    <property type="protein sequence ID" value="KAK5077618.1"/>
    <property type="molecule type" value="Genomic_DNA"/>
</dbReference>
<feature type="region of interest" description="Disordered" evidence="1">
    <location>
        <begin position="97"/>
        <end position="125"/>
    </location>
</feature>
<dbReference type="Proteomes" id="UP001345013">
    <property type="component" value="Unassembled WGS sequence"/>
</dbReference>
<name>A0ABR0JWT8_9EURO</name>
<proteinExistence type="predicted"/>